<comment type="caution">
    <text evidence="2">The sequence shown here is derived from an EMBL/GenBank/DDBJ whole genome shotgun (WGS) entry which is preliminary data.</text>
</comment>
<feature type="compositionally biased region" description="Basic and acidic residues" evidence="1">
    <location>
        <begin position="33"/>
        <end position="49"/>
    </location>
</feature>
<reference evidence="2 3" key="1">
    <citation type="submission" date="2018-05" db="EMBL/GenBank/DDBJ databases">
        <title>Genomic Encyclopedia of Type Strains, Phase IV (KMG-V): Genome sequencing to study the core and pangenomes of soil and plant-associated prokaryotes.</title>
        <authorList>
            <person name="Whitman W."/>
        </authorList>
    </citation>
    <scope>NUCLEOTIDE SEQUENCE [LARGE SCALE GENOMIC DNA]</scope>
    <source>
        <strain evidence="2 3">PNG 92-11</strain>
    </source>
</reference>
<evidence type="ECO:0000313" key="3">
    <source>
        <dbReference type="Proteomes" id="UP000245996"/>
    </source>
</evidence>
<dbReference type="AlphaFoldDB" id="A0ABD6XLL9"/>
<feature type="region of interest" description="Disordered" evidence="1">
    <location>
        <begin position="1"/>
        <end position="120"/>
    </location>
</feature>
<dbReference type="EMBL" id="QGHE01000017">
    <property type="protein sequence ID" value="PWJ73962.1"/>
    <property type="molecule type" value="Genomic_DNA"/>
</dbReference>
<evidence type="ECO:0000313" key="2">
    <source>
        <dbReference type="EMBL" id="PWJ73962.1"/>
    </source>
</evidence>
<proteinExistence type="predicted"/>
<accession>A0ABD6XLL9</accession>
<sequence length="136" mass="14922">MLLSVRRHPCGAVTTTKTGVKRSRQGRTRKPHAPPERTECPAHGGERVSRTAKLPLTAKRPGYSEGTALYPCRFPAAGREAAKEAERSDDICENDADQQQERGTEQAEGMGKAGPVTRMSQVHDELPALLKMVFVR</sequence>
<organism evidence="2 3">
    <name type="scientific">Enterobacter agglomerans</name>
    <name type="common">Erwinia herbicola</name>
    <name type="synonym">Pantoea agglomerans</name>
    <dbReference type="NCBI Taxonomy" id="549"/>
    <lineage>
        <taxon>Bacteria</taxon>
        <taxon>Pseudomonadati</taxon>
        <taxon>Pseudomonadota</taxon>
        <taxon>Gammaproteobacteria</taxon>
        <taxon>Enterobacterales</taxon>
        <taxon>Erwiniaceae</taxon>
        <taxon>Pantoea</taxon>
        <taxon>Pantoea agglomerans group</taxon>
    </lineage>
</organism>
<gene>
    <name evidence="2" type="ORF">C7430_11790</name>
</gene>
<feature type="compositionally biased region" description="Basic residues" evidence="1">
    <location>
        <begin position="19"/>
        <end position="32"/>
    </location>
</feature>
<name>A0ABD6XLL9_ENTAG</name>
<dbReference type="Proteomes" id="UP000245996">
    <property type="component" value="Unassembled WGS sequence"/>
</dbReference>
<feature type="compositionally biased region" description="Basic and acidic residues" evidence="1">
    <location>
        <begin position="80"/>
        <end position="90"/>
    </location>
</feature>
<evidence type="ECO:0000256" key="1">
    <source>
        <dbReference type="SAM" id="MobiDB-lite"/>
    </source>
</evidence>
<protein>
    <submittedName>
        <fullName evidence="2">Uncharacterized protein</fullName>
    </submittedName>
</protein>